<feature type="domain" description="Phosphomannose isomerase type I catalytic" evidence="5">
    <location>
        <begin position="68"/>
        <end position="123"/>
    </location>
</feature>
<dbReference type="CDD" id="cd07010">
    <property type="entry name" value="cupin_PMI_type_I_N_bac"/>
    <property type="match status" value="1"/>
</dbReference>
<dbReference type="InterPro" id="IPR049071">
    <property type="entry name" value="MPI_cupin_dom"/>
</dbReference>
<proteinExistence type="predicted"/>
<protein>
    <recommendedName>
        <fullName evidence="3">Phosphohexomutase</fullName>
    </recommendedName>
    <alternativeName>
        <fullName evidence="4">Phosphomannose isomerase</fullName>
    </alternativeName>
</protein>
<reference evidence="7" key="1">
    <citation type="submission" date="2020-10" db="EMBL/GenBank/DDBJ databases">
        <authorList>
            <person name="Gilroy R."/>
        </authorList>
    </citation>
    <scope>NUCLEOTIDE SEQUENCE</scope>
    <source>
        <strain evidence="7">1748</strain>
    </source>
</reference>
<dbReference type="PANTHER" id="PTHR42742">
    <property type="entry name" value="TRANSCRIPTIONAL REPRESSOR MPRA"/>
    <property type="match status" value="1"/>
</dbReference>
<dbReference type="AlphaFoldDB" id="A0A9D9D620"/>
<evidence type="ECO:0000259" key="5">
    <source>
        <dbReference type="Pfam" id="PF20511"/>
    </source>
</evidence>
<dbReference type="InterPro" id="IPR046457">
    <property type="entry name" value="PMI_typeI_cat"/>
</dbReference>
<name>A0A9D9D620_9BACL</name>
<dbReference type="GO" id="GO:0004476">
    <property type="term" value="F:mannose-6-phosphate isomerase activity"/>
    <property type="evidence" value="ECO:0007669"/>
    <property type="project" value="InterPro"/>
</dbReference>
<feature type="domain" description="Mannose-6-phosphate isomerase cupin" evidence="6">
    <location>
        <begin position="285"/>
        <end position="344"/>
    </location>
</feature>
<dbReference type="Pfam" id="PF21621">
    <property type="entry name" value="MPI_cupin_dom"/>
    <property type="match status" value="1"/>
</dbReference>
<evidence type="ECO:0000259" key="6">
    <source>
        <dbReference type="Pfam" id="PF21621"/>
    </source>
</evidence>
<evidence type="ECO:0000256" key="3">
    <source>
        <dbReference type="ARBA" id="ARBA00029741"/>
    </source>
</evidence>
<dbReference type="GO" id="GO:0008270">
    <property type="term" value="F:zinc ion binding"/>
    <property type="evidence" value="ECO:0007669"/>
    <property type="project" value="InterPro"/>
</dbReference>
<sequence>MKSGLIKLLPNRVRRNYLGGKGIDELHSIYGTKDNDKPEEWVGSLVEATNPGMEVIPHEGLAKGIIGNKEEYLKNIIDSDPSYYLGSSIHKDGTYRMSFLYKILDSAMRLHVQVHPTSQFAREKMGKPYGKLECYFILGVREGYDPYIRLGFQHAPSKEEWKEIVEKQDIKRMDACFEKIPVKVGEVWYIPGGMPHAIGEGLTLLEIMEPSDLVVRCEFEREGIVVPPAGRFMNLGIDFCLDIFDYTSYSKEEIAKKCKIEPKVIKNTEAYTLTRLIDEKQTPCFFVEKLEINKPCEIVTNSKFNVGVVLEGNCKLIGDDGSVLELQRGDSFVIAASLKSYKVDLEKKVEFAFVYPGKDMEG</sequence>
<keyword evidence="7" id="KW-0413">Isomerase</keyword>
<organism evidence="7 8">
    <name type="scientific">Candidatus Scatoplasma merdavium</name>
    <dbReference type="NCBI Taxonomy" id="2840932"/>
    <lineage>
        <taxon>Bacteria</taxon>
        <taxon>Bacillati</taxon>
        <taxon>Bacillota</taxon>
        <taxon>Bacilli</taxon>
        <taxon>Bacillales</taxon>
        <taxon>Candidatus Scatoplasma</taxon>
    </lineage>
</organism>
<keyword evidence="1" id="KW-0479">Metal-binding</keyword>
<evidence type="ECO:0000313" key="8">
    <source>
        <dbReference type="Proteomes" id="UP000823629"/>
    </source>
</evidence>
<dbReference type="Pfam" id="PF20511">
    <property type="entry name" value="PMI_typeI_cat"/>
    <property type="match status" value="1"/>
</dbReference>
<dbReference type="Gene3D" id="2.60.120.10">
    <property type="entry name" value="Jelly Rolls"/>
    <property type="match status" value="2"/>
</dbReference>
<accession>A0A9D9D620</accession>
<gene>
    <name evidence="7" type="ORF">IAC78_01010</name>
</gene>
<evidence type="ECO:0000256" key="4">
    <source>
        <dbReference type="ARBA" id="ARBA00030762"/>
    </source>
</evidence>
<dbReference type="InterPro" id="IPR011051">
    <property type="entry name" value="RmlC_Cupin_sf"/>
</dbReference>
<keyword evidence="2" id="KW-0862">Zinc</keyword>
<dbReference type="InterPro" id="IPR051804">
    <property type="entry name" value="Carb_Metab_Reg_Kinase/Isom"/>
</dbReference>
<evidence type="ECO:0000313" key="7">
    <source>
        <dbReference type="EMBL" id="MBO8414050.1"/>
    </source>
</evidence>
<dbReference type="SUPFAM" id="SSF51182">
    <property type="entry name" value="RmlC-like cupins"/>
    <property type="match status" value="1"/>
</dbReference>
<reference evidence="7" key="2">
    <citation type="journal article" date="2021" name="PeerJ">
        <title>Extensive microbial diversity within the chicken gut microbiome revealed by metagenomics and culture.</title>
        <authorList>
            <person name="Gilroy R."/>
            <person name="Ravi A."/>
            <person name="Getino M."/>
            <person name="Pursley I."/>
            <person name="Horton D.L."/>
            <person name="Alikhan N.F."/>
            <person name="Baker D."/>
            <person name="Gharbi K."/>
            <person name="Hall N."/>
            <person name="Watson M."/>
            <person name="Adriaenssens E.M."/>
            <person name="Foster-Nyarko E."/>
            <person name="Jarju S."/>
            <person name="Secka A."/>
            <person name="Antonio M."/>
            <person name="Oren A."/>
            <person name="Chaudhuri R.R."/>
            <person name="La Ragione R."/>
            <person name="Hildebrand F."/>
            <person name="Pallen M.J."/>
        </authorList>
    </citation>
    <scope>NUCLEOTIDE SEQUENCE</scope>
    <source>
        <strain evidence="7">1748</strain>
    </source>
</reference>
<evidence type="ECO:0000256" key="2">
    <source>
        <dbReference type="ARBA" id="ARBA00022833"/>
    </source>
</evidence>
<dbReference type="Proteomes" id="UP000823629">
    <property type="component" value="Unassembled WGS sequence"/>
</dbReference>
<comment type="caution">
    <text evidence="7">The sequence shown here is derived from an EMBL/GenBank/DDBJ whole genome shotgun (WGS) entry which is preliminary data.</text>
</comment>
<evidence type="ECO:0000256" key="1">
    <source>
        <dbReference type="ARBA" id="ARBA00022723"/>
    </source>
</evidence>
<dbReference type="PANTHER" id="PTHR42742:SF3">
    <property type="entry name" value="FRUCTOKINASE"/>
    <property type="match status" value="1"/>
</dbReference>
<dbReference type="EMBL" id="JADING010000027">
    <property type="protein sequence ID" value="MBO8414050.1"/>
    <property type="molecule type" value="Genomic_DNA"/>
</dbReference>
<dbReference type="InterPro" id="IPR014710">
    <property type="entry name" value="RmlC-like_jellyroll"/>
</dbReference>